<evidence type="ECO:0000256" key="7">
    <source>
        <dbReference type="SAM" id="Phobius"/>
    </source>
</evidence>
<reference evidence="8" key="2">
    <citation type="submission" date="2025-08" db="UniProtKB">
        <authorList>
            <consortium name="Ensembl"/>
        </authorList>
    </citation>
    <scope>IDENTIFICATION</scope>
</reference>
<dbReference type="GO" id="GO:0016323">
    <property type="term" value="C:basolateral plasma membrane"/>
    <property type="evidence" value="ECO:0007669"/>
    <property type="project" value="TreeGrafter"/>
</dbReference>
<dbReference type="PIRSF" id="PIRSF016379">
    <property type="entry name" value="ENT"/>
    <property type="match status" value="1"/>
</dbReference>
<reference evidence="8" key="3">
    <citation type="submission" date="2025-09" db="UniProtKB">
        <authorList>
            <consortium name="Ensembl"/>
        </authorList>
    </citation>
    <scope>IDENTIFICATION</scope>
</reference>
<accession>A0AAY5KB19</accession>
<feature type="transmembrane region" description="Helical" evidence="7">
    <location>
        <begin position="227"/>
        <end position="249"/>
    </location>
</feature>
<feature type="transmembrane region" description="Helical" evidence="7">
    <location>
        <begin position="261"/>
        <end position="277"/>
    </location>
</feature>
<protein>
    <recommendedName>
        <fullName evidence="10">Solute carrier family 29 member 2</fullName>
    </recommendedName>
</protein>
<dbReference type="Pfam" id="PF01733">
    <property type="entry name" value="Nucleoside_tran"/>
    <property type="match status" value="2"/>
</dbReference>
<evidence type="ECO:0008006" key="10">
    <source>
        <dbReference type="Google" id="ProtNLM"/>
    </source>
</evidence>
<keyword evidence="6 7" id="KW-0472">Membrane</keyword>
<keyword evidence="9" id="KW-1185">Reference proteome</keyword>
<dbReference type="GO" id="GO:0035364">
    <property type="term" value="P:thymine transport"/>
    <property type="evidence" value="ECO:0007669"/>
    <property type="project" value="TreeGrafter"/>
</dbReference>
<feature type="transmembrane region" description="Helical" evidence="7">
    <location>
        <begin position="368"/>
        <end position="389"/>
    </location>
</feature>
<evidence type="ECO:0000256" key="2">
    <source>
        <dbReference type="ARBA" id="ARBA00007965"/>
    </source>
</evidence>
<keyword evidence="5 7" id="KW-1133">Transmembrane helix</keyword>
<dbReference type="GO" id="GO:0015853">
    <property type="term" value="P:adenine transport"/>
    <property type="evidence" value="ECO:0007669"/>
    <property type="project" value="TreeGrafter"/>
</dbReference>
<dbReference type="AlphaFoldDB" id="A0AAY5KB19"/>
<dbReference type="GO" id="GO:0015854">
    <property type="term" value="P:guanine transport"/>
    <property type="evidence" value="ECO:0007669"/>
    <property type="project" value="TreeGrafter"/>
</dbReference>
<feature type="transmembrane region" description="Helical" evidence="7">
    <location>
        <begin position="12"/>
        <end position="32"/>
    </location>
</feature>
<dbReference type="GeneTree" id="ENSGT00950000182898"/>
<dbReference type="Ensembl" id="ENSELUT00000094128.1">
    <property type="protein sequence ID" value="ENSELUP00000083452.1"/>
    <property type="gene ID" value="ENSELUG00000023361.3"/>
</dbReference>
<dbReference type="PANTHER" id="PTHR10332:SF8">
    <property type="entry name" value="EQUILIBRATIVE NUCLEOSIDE TRANSPORTER 2"/>
    <property type="match status" value="1"/>
</dbReference>
<dbReference type="GO" id="GO:0005337">
    <property type="term" value="F:nucleoside transmembrane transporter activity"/>
    <property type="evidence" value="ECO:0007669"/>
    <property type="project" value="InterPro"/>
</dbReference>
<evidence type="ECO:0000256" key="6">
    <source>
        <dbReference type="ARBA" id="ARBA00023136"/>
    </source>
</evidence>
<dbReference type="InterPro" id="IPR002259">
    <property type="entry name" value="Eqnu_transpt"/>
</dbReference>
<evidence type="ECO:0000256" key="5">
    <source>
        <dbReference type="ARBA" id="ARBA00022989"/>
    </source>
</evidence>
<evidence type="ECO:0000313" key="9">
    <source>
        <dbReference type="Proteomes" id="UP000265140"/>
    </source>
</evidence>
<name>A0AAY5KB19_ESOLU</name>
<comment type="similarity">
    <text evidence="2">Belongs to the SLC29A/ENT transporter (TC 2.A.57) family.</text>
</comment>
<evidence type="ECO:0000256" key="3">
    <source>
        <dbReference type="ARBA" id="ARBA00022448"/>
    </source>
</evidence>
<dbReference type="PANTHER" id="PTHR10332">
    <property type="entry name" value="EQUILIBRATIVE NUCLEOSIDE TRANSPORTER"/>
    <property type="match status" value="1"/>
</dbReference>
<evidence type="ECO:0000256" key="4">
    <source>
        <dbReference type="ARBA" id="ARBA00022692"/>
    </source>
</evidence>
<feature type="transmembrane region" description="Helical" evidence="7">
    <location>
        <begin position="297"/>
        <end position="315"/>
    </location>
</feature>
<feature type="transmembrane region" description="Helical" evidence="7">
    <location>
        <begin position="129"/>
        <end position="155"/>
    </location>
</feature>
<dbReference type="Proteomes" id="UP000265140">
    <property type="component" value="Chromosome 7"/>
</dbReference>
<sequence length="393" mass="43265">MTNQNAPVDRGAVALIIFLLGLDTLLPWNFFITATEYFEDRLKGPSASNGPVQVTNGTAPVTKNYNFASWMTLLSQLPLLLFTLANSFLYQLVKEKIRIAASMGAILFLFILTAIMVRVNVQPDSFFSITMATIWFINSFGAVLQGSLFGLVGLLPPKYSMLFMSGQGLAGIFASLASLLSILSEYQRPPVICPGSLQKGAPSCHPHHLHVKWESKPVSDSVWFGQIWVMALCVTCVMAVTLSVFPAITVQVRSVYGNAEWGRYFLCVCCFIVFNVMDLIGRSVTSVVQWPSKTSRLFPVLVVARVVFIPLIMLCNTSDRQYLPVLFSHDVAFVTIMTLFALSNGYFICLSMSYAPQLVRSKDCETAGALMTFFLALGLSLGAAFSFLLKSLL</sequence>
<feature type="transmembrane region" description="Helical" evidence="7">
    <location>
        <begin position="97"/>
        <end position="117"/>
    </location>
</feature>
<dbReference type="PRINTS" id="PR01130">
    <property type="entry name" value="DERENTRNSPRT"/>
</dbReference>
<proteinExistence type="inferred from homology"/>
<organism evidence="8 9">
    <name type="scientific">Esox lucius</name>
    <name type="common">Northern pike</name>
    <dbReference type="NCBI Taxonomy" id="8010"/>
    <lineage>
        <taxon>Eukaryota</taxon>
        <taxon>Metazoa</taxon>
        <taxon>Chordata</taxon>
        <taxon>Craniata</taxon>
        <taxon>Vertebrata</taxon>
        <taxon>Euteleostomi</taxon>
        <taxon>Actinopterygii</taxon>
        <taxon>Neopterygii</taxon>
        <taxon>Teleostei</taxon>
        <taxon>Protacanthopterygii</taxon>
        <taxon>Esociformes</taxon>
        <taxon>Esocidae</taxon>
        <taxon>Esox</taxon>
    </lineage>
</organism>
<feature type="transmembrane region" description="Helical" evidence="7">
    <location>
        <begin position="67"/>
        <end position="90"/>
    </location>
</feature>
<keyword evidence="4 7" id="KW-0812">Transmembrane</keyword>
<gene>
    <name evidence="8" type="primary">SLC29A2</name>
</gene>
<dbReference type="GO" id="GO:0015862">
    <property type="term" value="P:uridine transmembrane transport"/>
    <property type="evidence" value="ECO:0007669"/>
    <property type="project" value="TreeGrafter"/>
</dbReference>
<dbReference type="GO" id="GO:0035344">
    <property type="term" value="P:hypoxanthine transport"/>
    <property type="evidence" value="ECO:0007669"/>
    <property type="project" value="TreeGrafter"/>
</dbReference>
<reference evidence="8 9" key="1">
    <citation type="submission" date="2020-02" db="EMBL/GenBank/DDBJ databases">
        <title>Esox lucius (northern pike) genome, fEsoLuc1, primary haplotype.</title>
        <authorList>
            <person name="Myers G."/>
            <person name="Karagic N."/>
            <person name="Meyer A."/>
            <person name="Pippel M."/>
            <person name="Reichard M."/>
            <person name="Winkler S."/>
            <person name="Tracey A."/>
            <person name="Sims Y."/>
            <person name="Howe K."/>
            <person name="Rhie A."/>
            <person name="Formenti G."/>
            <person name="Durbin R."/>
            <person name="Fedrigo O."/>
            <person name="Jarvis E.D."/>
        </authorList>
    </citation>
    <scope>NUCLEOTIDE SEQUENCE [LARGE SCALE GENOMIC DNA]</scope>
</reference>
<evidence type="ECO:0000313" key="8">
    <source>
        <dbReference type="Ensembl" id="ENSELUP00000083452.1"/>
    </source>
</evidence>
<feature type="transmembrane region" description="Helical" evidence="7">
    <location>
        <begin position="162"/>
        <end position="183"/>
    </location>
</feature>
<evidence type="ECO:0000256" key="1">
    <source>
        <dbReference type="ARBA" id="ARBA00004141"/>
    </source>
</evidence>
<feature type="transmembrane region" description="Helical" evidence="7">
    <location>
        <begin position="327"/>
        <end position="348"/>
    </location>
</feature>
<keyword evidence="3" id="KW-0813">Transport</keyword>
<comment type="subcellular location">
    <subcellularLocation>
        <location evidence="1">Membrane</location>
        <topology evidence="1">Multi-pass membrane protein</topology>
    </subcellularLocation>
</comment>